<organism evidence="1 2">
    <name type="scientific">Zarea fungicola</name>
    <dbReference type="NCBI Taxonomy" id="93591"/>
    <lineage>
        <taxon>Eukaryota</taxon>
        <taxon>Fungi</taxon>
        <taxon>Dikarya</taxon>
        <taxon>Ascomycota</taxon>
        <taxon>Pezizomycotina</taxon>
        <taxon>Sordariomycetes</taxon>
        <taxon>Hypocreomycetidae</taxon>
        <taxon>Hypocreales</taxon>
        <taxon>Cordycipitaceae</taxon>
        <taxon>Zarea</taxon>
    </lineage>
</organism>
<keyword evidence="2" id="KW-1185">Reference proteome</keyword>
<accession>A0ACC1MLY0</accession>
<evidence type="ECO:0000313" key="1">
    <source>
        <dbReference type="EMBL" id="KAJ2967965.1"/>
    </source>
</evidence>
<sequence length="558" mass="61250">MLAAYRARKEAIDGGAEGPSEDSSEGALAVNATDSARDPETQSIDSTAGNSSSHDNGAGAATSILPDRLAGSDFELTDISNDAFIRVYFKCFHRYHPCVLPLQLLRQYFKNALLHNQLLPVVAVIRFIGSIYARSFSSSKLREEADRAIAAARIDTPRSPFLAQALLLHSIALFWSQEDTNSRREMDSALQIAILIGMNRRDFAAENAPNDALLQECFRRTWWQIYIVDASYASIERLPTFGANNVSSDVDMPCGEEEYESNEIPEPSTLAEFDVREFEHELTVYSSFAYLIGIIRALSQVSSMIVWQSDGCPSVEGVSAIDSAVDGWLLLLPVSKQQVLQSNGEIDELLYYAKMWIYAALSDIAFNPLENLSSCVGPAQTNELPTQFKRVHTARCLASIQHQVDLLALPKRPFCHSPFVICMVVVSTLPYLSACAGLLQGRELLVARQQIRLIIGCLRALGDVWKKGQSRVEELQAIGKEIIRGPSLQAAPEGGNANAASTIPVVTSSYVQCPLSEALFSPEILPSVMSVDAPVQLWPVINPQLDISTWITDSFGTL</sequence>
<dbReference type="Proteomes" id="UP001143910">
    <property type="component" value="Unassembled WGS sequence"/>
</dbReference>
<evidence type="ECO:0000313" key="2">
    <source>
        <dbReference type="Proteomes" id="UP001143910"/>
    </source>
</evidence>
<dbReference type="EMBL" id="JANJQO010002139">
    <property type="protein sequence ID" value="KAJ2967965.1"/>
    <property type="molecule type" value="Genomic_DNA"/>
</dbReference>
<name>A0ACC1MLY0_9HYPO</name>
<comment type="caution">
    <text evidence="1">The sequence shown here is derived from an EMBL/GenBank/DDBJ whole genome shotgun (WGS) entry which is preliminary data.</text>
</comment>
<reference evidence="1" key="1">
    <citation type="submission" date="2022-08" db="EMBL/GenBank/DDBJ databases">
        <title>Genome Sequence of Lecanicillium fungicola.</title>
        <authorList>
            <person name="Buettner E."/>
        </authorList>
    </citation>
    <scope>NUCLEOTIDE SEQUENCE</scope>
    <source>
        <strain evidence="1">Babe33</strain>
    </source>
</reference>
<proteinExistence type="predicted"/>
<protein>
    <submittedName>
        <fullName evidence="1">Uncharacterized protein</fullName>
    </submittedName>
</protein>
<gene>
    <name evidence="1" type="ORF">NQ176_g9410</name>
</gene>